<dbReference type="KEGG" id="tpar:AV541_09440"/>
<protein>
    <recommendedName>
        <fullName evidence="5">DNA-binding protein</fullName>
    </recommendedName>
</protein>
<reference evidence="2 3" key="1">
    <citation type="journal article" date="2012" name="J. Bacteriol.">
        <title>Draft genome sequence of Thermus sp. strain RL, isolated from a hot water spring located atop the Himalayan ranges at Manikaran, India.</title>
        <authorList>
            <person name="Dwivedi V."/>
            <person name="Sangwan N."/>
            <person name="Nigam A."/>
            <person name="Garg N."/>
            <person name="Niharika N."/>
            <person name="Khurana P."/>
            <person name="Khurana J.P."/>
            <person name="Lal R."/>
        </authorList>
    </citation>
    <scope>NUCLEOTIDE SEQUENCE [LARGE SCALE GENOMIC DNA]</scope>
    <source>
        <strain evidence="2 3">RL</strain>
    </source>
</reference>
<keyword evidence="3" id="KW-1185">Reference proteome</keyword>
<dbReference type="PATRIC" id="fig|456163.3.peg.398"/>
<dbReference type="EMBL" id="AIJQ01000002">
    <property type="protein sequence ID" value="EIA40007.1"/>
    <property type="molecule type" value="Genomic_DNA"/>
</dbReference>
<evidence type="ECO:0000313" key="3">
    <source>
        <dbReference type="Proteomes" id="UP000053186"/>
    </source>
</evidence>
<evidence type="ECO:0000313" key="4">
    <source>
        <dbReference type="Proteomes" id="UP000061630"/>
    </source>
</evidence>
<sequence>MREKKLLTFNEVAPILAEHLGLGRDGVRRFMRKYGVRVGRKLYLHSSILEGLLERGRLPREEA</sequence>
<evidence type="ECO:0008006" key="5">
    <source>
        <dbReference type="Google" id="ProtNLM"/>
    </source>
</evidence>
<accession>H7GE65</accession>
<name>H7GE65_9DEIN</name>
<reference evidence="1 4" key="2">
    <citation type="submission" date="2016-01" db="EMBL/GenBank/DDBJ databases">
        <title>Genome sequence of Thermus parvatiensis, a thermophile isolated from a hot water spring.</title>
        <authorList>
            <person name="Tripathi C."/>
            <person name="Lal R."/>
        </authorList>
    </citation>
    <scope>NUCLEOTIDE SEQUENCE [LARGE SCALE GENOMIC DNA]</scope>
    <source>
        <strain evidence="1 4">RL</strain>
    </source>
</reference>
<evidence type="ECO:0000313" key="1">
    <source>
        <dbReference type="EMBL" id="AMA76111.1"/>
    </source>
</evidence>
<dbReference type="EMBL" id="CP014141">
    <property type="protein sequence ID" value="AMA76111.1"/>
    <property type="molecule type" value="Genomic_DNA"/>
</dbReference>
<dbReference type="Proteomes" id="UP000053186">
    <property type="component" value="Unassembled WGS sequence"/>
</dbReference>
<evidence type="ECO:0000313" key="2">
    <source>
        <dbReference type="EMBL" id="EIA40007.1"/>
    </source>
</evidence>
<proteinExistence type="predicted"/>
<gene>
    <name evidence="1" type="ORF">AV541_09440</name>
    <name evidence="2" type="ORF">RLTM_01760</name>
</gene>
<dbReference type="RefSeq" id="WP_008631014.1">
    <property type="nucleotide sequence ID" value="NZ_AIJQ01000002.1"/>
</dbReference>
<dbReference type="Proteomes" id="UP000061630">
    <property type="component" value="Chromosome"/>
</dbReference>
<organism evidence="2 3">
    <name type="scientific">Thermus parvatiensis</name>
    <dbReference type="NCBI Taxonomy" id="456163"/>
    <lineage>
        <taxon>Bacteria</taxon>
        <taxon>Thermotogati</taxon>
        <taxon>Deinococcota</taxon>
        <taxon>Deinococci</taxon>
        <taxon>Thermales</taxon>
        <taxon>Thermaceae</taxon>
        <taxon>Thermus</taxon>
    </lineage>
</organism>
<dbReference type="AlphaFoldDB" id="H7GE65"/>